<accession>A0AAE0TJR7</accession>
<reference evidence="1" key="2">
    <citation type="journal article" date="2021" name="Genome Biol. Evol.">
        <title>Developing a high-quality reference genome for a parasitic bivalve with doubly uniparental inheritance (Bivalvia: Unionida).</title>
        <authorList>
            <person name="Smith C.H."/>
        </authorList>
    </citation>
    <scope>NUCLEOTIDE SEQUENCE</scope>
    <source>
        <strain evidence="1">CHS0354</strain>
        <tissue evidence="1">Mantle</tissue>
    </source>
</reference>
<comment type="caution">
    <text evidence="1">The sequence shown here is derived from an EMBL/GenBank/DDBJ whole genome shotgun (WGS) entry which is preliminary data.</text>
</comment>
<protein>
    <submittedName>
        <fullName evidence="1">Uncharacterized protein</fullName>
    </submittedName>
</protein>
<proteinExistence type="predicted"/>
<dbReference type="Proteomes" id="UP001195483">
    <property type="component" value="Unassembled WGS sequence"/>
</dbReference>
<evidence type="ECO:0000313" key="1">
    <source>
        <dbReference type="EMBL" id="KAK3611767.1"/>
    </source>
</evidence>
<evidence type="ECO:0000313" key="2">
    <source>
        <dbReference type="Proteomes" id="UP001195483"/>
    </source>
</evidence>
<keyword evidence="2" id="KW-1185">Reference proteome</keyword>
<organism evidence="1 2">
    <name type="scientific">Potamilus streckersoni</name>
    <dbReference type="NCBI Taxonomy" id="2493646"/>
    <lineage>
        <taxon>Eukaryota</taxon>
        <taxon>Metazoa</taxon>
        <taxon>Spiralia</taxon>
        <taxon>Lophotrochozoa</taxon>
        <taxon>Mollusca</taxon>
        <taxon>Bivalvia</taxon>
        <taxon>Autobranchia</taxon>
        <taxon>Heteroconchia</taxon>
        <taxon>Palaeoheterodonta</taxon>
        <taxon>Unionida</taxon>
        <taxon>Unionoidea</taxon>
        <taxon>Unionidae</taxon>
        <taxon>Ambleminae</taxon>
        <taxon>Lampsilini</taxon>
        <taxon>Potamilus</taxon>
    </lineage>
</organism>
<gene>
    <name evidence="1" type="ORF">CHS0354_014117</name>
</gene>
<dbReference type="AlphaFoldDB" id="A0AAE0TJR7"/>
<reference evidence="1" key="1">
    <citation type="journal article" date="2021" name="Genome Biol. Evol.">
        <title>A High-Quality Reference Genome for a Parasitic Bivalve with Doubly Uniparental Inheritance (Bivalvia: Unionida).</title>
        <authorList>
            <person name="Smith C.H."/>
        </authorList>
    </citation>
    <scope>NUCLEOTIDE SEQUENCE</scope>
    <source>
        <strain evidence="1">CHS0354</strain>
    </source>
</reference>
<sequence>MYVPELPCRTLIIVSAFGGLRSVLVESSKRQMPIKVYIWNFQGFKEAWGHASMSLSDGTYISWWPSGGDERKSFKGMAVKAPPVHDRTLDDDIQDEEDKQPDVIHIIPDGYINEEAIKEWWESFKVVEDWHAVNQNCSTVVYFALCNGLALKILPDREALQYDSAPIWNPNLLNKFVVRLLKYINKEVKPCFCI</sequence>
<name>A0AAE0TJR7_9BIVA</name>
<dbReference type="EMBL" id="JAEAOA010000869">
    <property type="protein sequence ID" value="KAK3611767.1"/>
    <property type="molecule type" value="Genomic_DNA"/>
</dbReference>
<reference evidence="1" key="3">
    <citation type="submission" date="2023-05" db="EMBL/GenBank/DDBJ databases">
        <authorList>
            <person name="Smith C.H."/>
        </authorList>
    </citation>
    <scope>NUCLEOTIDE SEQUENCE</scope>
    <source>
        <strain evidence="1">CHS0354</strain>
        <tissue evidence="1">Mantle</tissue>
    </source>
</reference>